<evidence type="ECO:0000313" key="4">
    <source>
        <dbReference type="Proteomes" id="UP000886757"/>
    </source>
</evidence>
<gene>
    <name evidence="3" type="ORF">IAB31_10135</name>
</gene>
<evidence type="ECO:0000256" key="1">
    <source>
        <dbReference type="SAM" id="Phobius"/>
    </source>
</evidence>
<name>A0A9D1D9E8_9FIRM</name>
<feature type="transmembrane region" description="Helical" evidence="1">
    <location>
        <begin position="101"/>
        <end position="120"/>
    </location>
</feature>
<protein>
    <recommendedName>
        <fullName evidence="2">Peptidase M56 domain-containing protein</fullName>
    </recommendedName>
</protein>
<keyword evidence="1" id="KW-0812">Transmembrane</keyword>
<keyword evidence="1" id="KW-0472">Membrane</keyword>
<dbReference type="EMBL" id="DVGK01000113">
    <property type="protein sequence ID" value="HIR14265.1"/>
    <property type="molecule type" value="Genomic_DNA"/>
</dbReference>
<keyword evidence="1" id="KW-1133">Transmembrane helix</keyword>
<feature type="transmembrane region" description="Helical" evidence="1">
    <location>
        <begin position="6"/>
        <end position="26"/>
    </location>
</feature>
<dbReference type="AlphaFoldDB" id="A0A9D1D9E8"/>
<organism evidence="3 4">
    <name type="scientific">Candidatus Choladousia intestinavium</name>
    <dbReference type="NCBI Taxonomy" id="2840727"/>
    <lineage>
        <taxon>Bacteria</taxon>
        <taxon>Bacillati</taxon>
        <taxon>Bacillota</taxon>
        <taxon>Clostridia</taxon>
        <taxon>Lachnospirales</taxon>
        <taxon>Lachnospiraceae</taxon>
        <taxon>Lachnospiraceae incertae sedis</taxon>
        <taxon>Candidatus Choladousia</taxon>
    </lineage>
</organism>
<reference evidence="3" key="1">
    <citation type="submission" date="2020-10" db="EMBL/GenBank/DDBJ databases">
        <authorList>
            <person name="Gilroy R."/>
        </authorList>
    </citation>
    <scope>NUCLEOTIDE SEQUENCE</scope>
    <source>
        <strain evidence="3">ChiSjej4B22-8148</strain>
    </source>
</reference>
<feature type="domain" description="Peptidase M56" evidence="2">
    <location>
        <begin position="2"/>
        <end position="72"/>
    </location>
</feature>
<sequence length="175" mass="19433">MDFLFLCLAYLASLLHFLNPLAFLFLKEFRKAQEISCDEVLAAGFSDQERLAYGHMLINIQESLNGNEKEMYTGRLSCASRDLLHLRLSCLFRKQKGKKRFILPLLFSLALAGAAFPLAAGTPPILVRWENGADSQTIQKTLQKVTWCNGAFLAGVSGSEELFCPPPRDVTDGSS</sequence>
<comment type="caution">
    <text evidence="3">The sequence shown here is derived from an EMBL/GenBank/DDBJ whole genome shotgun (WGS) entry which is preliminary data.</text>
</comment>
<dbReference type="Proteomes" id="UP000886757">
    <property type="component" value="Unassembled WGS sequence"/>
</dbReference>
<evidence type="ECO:0000313" key="3">
    <source>
        <dbReference type="EMBL" id="HIR14265.1"/>
    </source>
</evidence>
<reference evidence="3" key="2">
    <citation type="journal article" date="2021" name="PeerJ">
        <title>Extensive microbial diversity within the chicken gut microbiome revealed by metagenomics and culture.</title>
        <authorList>
            <person name="Gilroy R."/>
            <person name="Ravi A."/>
            <person name="Getino M."/>
            <person name="Pursley I."/>
            <person name="Horton D.L."/>
            <person name="Alikhan N.F."/>
            <person name="Baker D."/>
            <person name="Gharbi K."/>
            <person name="Hall N."/>
            <person name="Watson M."/>
            <person name="Adriaenssens E.M."/>
            <person name="Foster-Nyarko E."/>
            <person name="Jarju S."/>
            <person name="Secka A."/>
            <person name="Antonio M."/>
            <person name="Oren A."/>
            <person name="Chaudhuri R.R."/>
            <person name="La Ragione R."/>
            <person name="Hildebrand F."/>
            <person name="Pallen M.J."/>
        </authorList>
    </citation>
    <scope>NUCLEOTIDE SEQUENCE</scope>
    <source>
        <strain evidence="3">ChiSjej4B22-8148</strain>
    </source>
</reference>
<dbReference type="Pfam" id="PF05569">
    <property type="entry name" value="Peptidase_M56"/>
    <property type="match status" value="1"/>
</dbReference>
<evidence type="ECO:0000259" key="2">
    <source>
        <dbReference type="Pfam" id="PF05569"/>
    </source>
</evidence>
<accession>A0A9D1D9E8</accession>
<proteinExistence type="predicted"/>
<dbReference type="InterPro" id="IPR008756">
    <property type="entry name" value="Peptidase_M56"/>
</dbReference>